<keyword evidence="1" id="KW-1185">Reference proteome</keyword>
<reference evidence="2" key="1">
    <citation type="submission" date="2022-11" db="UniProtKB">
        <authorList>
            <consortium name="WormBaseParasite"/>
        </authorList>
    </citation>
    <scope>IDENTIFICATION</scope>
</reference>
<evidence type="ECO:0000313" key="2">
    <source>
        <dbReference type="WBParaSite" id="PgB09_g083_t01"/>
    </source>
</evidence>
<dbReference type="AlphaFoldDB" id="A0A914ZMZ8"/>
<sequence length="68" mass="8426">MHLQMQCYDCICNDRCVHRGRQSHLQLQFHSKLVLLCWQLYNDFNPFFIWKPSRFMFIYAQLIRSLNE</sequence>
<dbReference type="Proteomes" id="UP000887569">
    <property type="component" value="Unplaced"/>
</dbReference>
<evidence type="ECO:0000313" key="1">
    <source>
        <dbReference type="Proteomes" id="UP000887569"/>
    </source>
</evidence>
<accession>A0A914ZMZ8</accession>
<dbReference type="WBParaSite" id="PgB09_g083_t01">
    <property type="protein sequence ID" value="PgB09_g083_t01"/>
    <property type="gene ID" value="PgB09_g083"/>
</dbReference>
<name>A0A914ZMZ8_PARUN</name>
<proteinExistence type="predicted"/>
<organism evidence="1 2">
    <name type="scientific">Parascaris univalens</name>
    <name type="common">Nematode worm</name>
    <dbReference type="NCBI Taxonomy" id="6257"/>
    <lineage>
        <taxon>Eukaryota</taxon>
        <taxon>Metazoa</taxon>
        <taxon>Ecdysozoa</taxon>
        <taxon>Nematoda</taxon>
        <taxon>Chromadorea</taxon>
        <taxon>Rhabditida</taxon>
        <taxon>Spirurina</taxon>
        <taxon>Ascaridomorpha</taxon>
        <taxon>Ascaridoidea</taxon>
        <taxon>Ascarididae</taxon>
        <taxon>Parascaris</taxon>
    </lineage>
</organism>
<protein>
    <submittedName>
        <fullName evidence="2">Ovule protein</fullName>
    </submittedName>
</protein>